<proteinExistence type="predicted"/>
<dbReference type="CDD" id="cd00146">
    <property type="entry name" value="PKD"/>
    <property type="match status" value="1"/>
</dbReference>
<name>A0ABV8ERB8_9BACT</name>
<dbReference type="Proteomes" id="UP001595766">
    <property type="component" value="Unassembled WGS sequence"/>
</dbReference>
<evidence type="ECO:0000259" key="1">
    <source>
        <dbReference type="PROSITE" id="PS50093"/>
    </source>
</evidence>
<gene>
    <name evidence="2" type="ORF">ACFOUP_17915</name>
</gene>
<dbReference type="SUPFAM" id="SSF49299">
    <property type="entry name" value="PKD domain"/>
    <property type="match status" value="1"/>
</dbReference>
<protein>
    <submittedName>
        <fullName evidence="2">Gliding motility-associated C-terminal domain-containing protein</fullName>
    </submittedName>
</protein>
<dbReference type="Pfam" id="PF18911">
    <property type="entry name" value="PKD_4"/>
    <property type="match status" value="1"/>
</dbReference>
<feature type="domain" description="PKD" evidence="1">
    <location>
        <begin position="383"/>
        <end position="447"/>
    </location>
</feature>
<keyword evidence="3" id="KW-1185">Reference proteome</keyword>
<dbReference type="Gene3D" id="2.60.40.740">
    <property type="match status" value="2"/>
</dbReference>
<dbReference type="RefSeq" id="WP_241295777.1">
    <property type="nucleotide sequence ID" value="NZ_JAKZGR010000010.1"/>
</dbReference>
<accession>A0ABV8ERB8</accession>
<comment type="caution">
    <text evidence="2">The sequence shown here is derived from an EMBL/GenBank/DDBJ whole genome shotgun (WGS) entry which is preliminary data.</text>
</comment>
<dbReference type="EMBL" id="JBHSAV010000093">
    <property type="protein sequence ID" value="MFC3978266.1"/>
    <property type="molecule type" value="Genomic_DNA"/>
</dbReference>
<dbReference type="PROSITE" id="PS50093">
    <property type="entry name" value="PKD"/>
    <property type="match status" value="1"/>
</dbReference>
<evidence type="ECO:0000313" key="3">
    <source>
        <dbReference type="Proteomes" id="UP001595766"/>
    </source>
</evidence>
<reference evidence="3" key="1">
    <citation type="journal article" date="2019" name="Int. J. Syst. Evol. Microbiol.">
        <title>The Global Catalogue of Microorganisms (GCM) 10K type strain sequencing project: providing services to taxonomists for standard genome sequencing and annotation.</title>
        <authorList>
            <consortium name="The Broad Institute Genomics Platform"/>
            <consortium name="The Broad Institute Genome Sequencing Center for Infectious Disease"/>
            <person name="Wu L."/>
            <person name="Ma J."/>
        </authorList>
    </citation>
    <scope>NUCLEOTIDE SEQUENCE [LARGE SCALE GENOMIC DNA]</scope>
    <source>
        <strain evidence="3">CECT 8551</strain>
    </source>
</reference>
<sequence>MKHRRIKYDSYYWILLIMINTFHLPEAFSQNLNIQTSNNQSLVSKQTGIGNLEVFVSGKLALCSHHDRGSIDLDVQGGVPPYTFRWNNNDTNPSRVNLNAGTYTVYITDSNGTQITEQIIIQPPFPLVLGAIQTKNATCASSRNGSAKINVALGREGGYRVVWSHGLVDKFEAKDLPPGDYTVTVFDIFNCSTAVSFSIETDNVGIRIDEAVYGSNCGLEYTASIDLDVSGGQAPYSFQWSHGPTTKDLKKLSAGIYTVQVTDAAGCTVSKDIKIDAIASEPLLAKIDSSIEVDCENGAYYGILWIDIEGGRPPYSFNWNNGESNSREFKFYASSEILVEVTDANGCVVFDQIRTDFPEEYESRKIGFEFLKSSIEYGDEIFVNDSIAFSSFIAHDYLSWEWDFGDGYQSKDLNPVHSYGKAGSYDVRLTAYDIYGCSVTETNTVQVSSHLSIAVMPNAFSPNGDGLNDILKPVMKRIKHFQMDIFNQWGEHIFSESGLEINGWDGMHKGRFLPSGNYIYKISYHSIEGDMVHQTGAVTLIR</sequence>
<dbReference type="InterPro" id="IPR026341">
    <property type="entry name" value="T9SS_type_B"/>
</dbReference>
<dbReference type="NCBIfam" id="TIGR04131">
    <property type="entry name" value="Bac_Flav_CTERM"/>
    <property type="match status" value="1"/>
</dbReference>
<dbReference type="InterPro" id="IPR035986">
    <property type="entry name" value="PKD_dom_sf"/>
</dbReference>
<dbReference type="InterPro" id="IPR025667">
    <property type="entry name" value="SprB_repeat"/>
</dbReference>
<organism evidence="2 3">
    <name type="scientific">Belliella kenyensis</name>
    <dbReference type="NCBI Taxonomy" id="1472724"/>
    <lineage>
        <taxon>Bacteria</taxon>
        <taxon>Pseudomonadati</taxon>
        <taxon>Bacteroidota</taxon>
        <taxon>Cytophagia</taxon>
        <taxon>Cytophagales</taxon>
        <taxon>Cyclobacteriaceae</taxon>
        <taxon>Belliella</taxon>
    </lineage>
</organism>
<dbReference type="InterPro" id="IPR022409">
    <property type="entry name" value="PKD/Chitinase_dom"/>
</dbReference>
<dbReference type="Pfam" id="PF13573">
    <property type="entry name" value="SprB"/>
    <property type="match status" value="2"/>
</dbReference>
<dbReference type="InterPro" id="IPR000601">
    <property type="entry name" value="PKD_dom"/>
</dbReference>
<dbReference type="Pfam" id="PF13585">
    <property type="entry name" value="CHU_C"/>
    <property type="match status" value="1"/>
</dbReference>
<dbReference type="InterPro" id="IPR013783">
    <property type="entry name" value="Ig-like_fold"/>
</dbReference>
<dbReference type="SMART" id="SM00089">
    <property type="entry name" value="PKD"/>
    <property type="match status" value="1"/>
</dbReference>
<dbReference type="Gene3D" id="2.60.40.10">
    <property type="entry name" value="Immunoglobulins"/>
    <property type="match status" value="1"/>
</dbReference>
<evidence type="ECO:0000313" key="2">
    <source>
        <dbReference type="EMBL" id="MFC3978266.1"/>
    </source>
</evidence>